<name>A0A858R3U0_9PROT</name>
<dbReference type="PANTHER" id="PTHR35006:SF2">
    <property type="entry name" value="GLYOXALASE FAMILY PROTEIN (AFU_ORTHOLOGUE AFUA_5G14830)"/>
    <property type="match status" value="1"/>
</dbReference>
<protein>
    <submittedName>
        <fullName evidence="2">VOC family protein</fullName>
    </submittedName>
</protein>
<dbReference type="InterPro" id="IPR029068">
    <property type="entry name" value="Glyas_Bleomycin-R_OHBP_Dase"/>
</dbReference>
<evidence type="ECO:0000313" key="3">
    <source>
        <dbReference type="Proteomes" id="UP000501891"/>
    </source>
</evidence>
<dbReference type="EMBL" id="CP051775">
    <property type="protein sequence ID" value="QJE72080.1"/>
    <property type="molecule type" value="Genomic_DNA"/>
</dbReference>
<dbReference type="PROSITE" id="PS51819">
    <property type="entry name" value="VOC"/>
    <property type="match status" value="1"/>
</dbReference>
<dbReference type="CDD" id="cd07262">
    <property type="entry name" value="VOC_like"/>
    <property type="match status" value="1"/>
</dbReference>
<dbReference type="KEGG" id="acru:HHL28_02240"/>
<dbReference type="SUPFAM" id="SSF54593">
    <property type="entry name" value="Glyoxalase/Bleomycin resistance protein/Dihydroxybiphenyl dioxygenase"/>
    <property type="match status" value="1"/>
</dbReference>
<sequence>MLGHLSFGVRDLDASVSFYDAALAPLGLVLVWRSGRGAGYGPPGGEDILALFQEPGAHPPGPGFHLAFDAPDRTAVDRFHAAALSKGGRDQGPPGLRPQYHAHYYAAFVLDPDGHKLEAVHQPRRSD</sequence>
<gene>
    <name evidence="2" type="ORF">HHL28_02240</name>
</gene>
<dbReference type="PANTHER" id="PTHR35006">
    <property type="entry name" value="GLYOXALASE FAMILY PROTEIN (AFU_ORTHOLOGUE AFUA_5G14830)"/>
    <property type="match status" value="1"/>
</dbReference>
<proteinExistence type="predicted"/>
<reference evidence="2" key="1">
    <citation type="submission" date="2020-04" db="EMBL/GenBank/DDBJ databases">
        <title>A desert anoxygenic phototrophic bacterium fixes CO2 using RubisCO under aerobic conditions.</title>
        <authorList>
            <person name="Tang K."/>
        </authorList>
    </citation>
    <scope>NUCLEOTIDE SEQUENCE [LARGE SCALE GENOMIC DNA]</scope>
    <source>
        <strain evidence="2">MIMtkB3</strain>
    </source>
</reference>
<accession>A0A858R3U0</accession>
<dbReference type="AlphaFoldDB" id="A0A858R3U0"/>
<dbReference type="Proteomes" id="UP000501891">
    <property type="component" value="Chromosome"/>
</dbReference>
<organism evidence="2 3">
    <name type="scientific">Aerophototrophica crusticola</name>
    <dbReference type="NCBI Taxonomy" id="1709002"/>
    <lineage>
        <taxon>Bacteria</taxon>
        <taxon>Pseudomonadati</taxon>
        <taxon>Pseudomonadota</taxon>
        <taxon>Alphaproteobacteria</taxon>
        <taxon>Rhodospirillales</taxon>
        <taxon>Rhodospirillaceae</taxon>
        <taxon>Aerophototrophica</taxon>
    </lineage>
</organism>
<dbReference type="InterPro" id="IPR004360">
    <property type="entry name" value="Glyas_Fos-R_dOase_dom"/>
</dbReference>
<keyword evidence="3" id="KW-1185">Reference proteome</keyword>
<evidence type="ECO:0000259" key="1">
    <source>
        <dbReference type="PROSITE" id="PS51819"/>
    </source>
</evidence>
<dbReference type="InterPro" id="IPR037523">
    <property type="entry name" value="VOC_core"/>
</dbReference>
<dbReference type="Pfam" id="PF00903">
    <property type="entry name" value="Glyoxalase"/>
    <property type="match status" value="1"/>
</dbReference>
<evidence type="ECO:0000313" key="2">
    <source>
        <dbReference type="EMBL" id="QJE72080.1"/>
    </source>
</evidence>
<dbReference type="Gene3D" id="3.10.180.10">
    <property type="entry name" value="2,3-Dihydroxybiphenyl 1,2-Dioxygenase, domain 1"/>
    <property type="match status" value="1"/>
</dbReference>
<feature type="domain" description="VOC" evidence="1">
    <location>
        <begin position="1"/>
        <end position="122"/>
    </location>
</feature>